<evidence type="ECO:0000256" key="1">
    <source>
        <dbReference type="ARBA" id="ARBA00004141"/>
    </source>
</evidence>
<dbReference type="EMBL" id="JAUJDW010000014">
    <property type="protein sequence ID" value="KAK0659293.1"/>
    <property type="molecule type" value="Genomic_DNA"/>
</dbReference>
<keyword evidence="7" id="KW-1185">Reference proteome</keyword>
<evidence type="ECO:0000313" key="7">
    <source>
        <dbReference type="Proteomes" id="UP001175001"/>
    </source>
</evidence>
<name>A0AA39YVB1_9PEZI</name>
<evidence type="ECO:0000256" key="4">
    <source>
        <dbReference type="ARBA" id="ARBA00023136"/>
    </source>
</evidence>
<comment type="subcellular location">
    <subcellularLocation>
        <location evidence="1">Membrane</location>
        <topology evidence="1">Multi-pass membrane protein</topology>
    </subcellularLocation>
</comment>
<sequence>MATEIIPPIVTLVVFILATAFTAYKAYRHGTWMFWSLILSGIFLIVGYSIRAAWYNQGYVDIYEEPGYMFLTLIFDSLAALSLTHTLFTLFVRLVWHASPPALLTARKPLLFHPRYAFRWMNAFLVLFALVQCVPVWLFVWAGLVAQTVLLLVFIGFVVRFKKVVLGGKGTVETEKERKLLVCVGVVGGLLTGRSILVWIWILLGWTDTFFVTFILNALPVFVCFIILNVYHPSAYLPSNYTRFRLDKDSALATKNADARVAQLTRDAYLAANSSDASSGRRMGMA</sequence>
<accession>A0AA39YVB1</accession>
<organism evidence="6 7">
    <name type="scientific">Lasiodiplodia hormozganensis</name>
    <dbReference type="NCBI Taxonomy" id="869390"/>
    <lineage>
        <taxon>Eukaryota</taxon>
        <taxon>Fungi</taxon>
        <taxon>Dikarya</taxon>
        <taxon>Ascomycota</taxon>
        <taxon>Pezizomycotina</taxon>
        <taxon>Dothideomycetes</taxon>
        <taxon>Dothideomycetes incertae sedis</taxon>
        <taxon>Botryosphaeriales</taxon>
        <taxon>Botryosphaeriaceae</taxon>
        <taxon>Lasiodiplodia</taxon>
    </lineage>
</organism>
<dbReference type="Pfam" id="PF04479">
    <property type="entry name" value="RTA1"/>
    <property type="match status" value="1"/>
</dbReference>
<feature type="transmembrane region" description="Helical" evidence="5">
    <location>
        <begin position="70"/>
        <end position="96"/>
    </location>
</feature>
<dbReference type="AlphaFoldDB" id="A0AA39YVB1"/>
<protein>
    <submittedName>
        <fullName evidence="6">Uncharacterized protein</fullName>
    </submittedName>
</protein>
<keyword evidence="4 5" id="KW-0472">Membrane</keyword>
<keyword evidence="3 5" id="KW-1133">Transmembrane helix</keyword>
<evidence type="ECO:0000256" key="2">
    <source>
        <dbReference type="ARBA" id="ARBA00022692"/>
    </source>
</evidence>
<feature type="transmembrane region" description="Helical" evidence="5">
    <location>
        <begin position="210"/>
        <end position="231"/>
    </location>
</feature>
<gene>
    <name evidence="6" type="ORF">DIS24_g4140</name>
</gene>
<feature type="transmembrane region" description="Helical" evidence="5">
    <location>
        <begin position="6"/>
        <end position="24"/>
    </location>
</feature>
<dbReference type="GO" id="GO:0016020">
    <property type="term" value="C:membrane"/>
    <property type="evidence" value="ECO:0007669"/>
    <property type="project" value="UniProtKB-SubCell"/>
</dbReference>
<dbReference type="PANTHER" id="PTHR31465:SF28">
    <property type="entry name" value="DOMAIN PROTEIN, PUTATIVE-RELATED"/>
    <property type="match status" value="1"/>
</dbReference>
<evidence type="ECO:0000256" key="5">
    <source>
        <dbReference type="SAM" id="Phobius"/>
    </source>
</evidence>
<dbReference type="InterPro" id="IPR007568">
    <property type="entry name" value="RTA1"/>
</dbReference>
<proteinExistence type="predicted"/>
<dbReference type="PANTHER" id="PTHR31465">
    <property type="entry name" value="PROTEIN RTA1-RELATED"/>
    <property type="match status" value="1"/>
</dbReference>
<keyword evidence="2 5" id="KW-0812">Transmembrane</keyword>
<reference evidence="6" key="1">
    <citation type="submission" date="2023-06" db="EMBL/GenBank/DDBJ databases">
        <title>Multi-omics analyses reveal the molecular pathogenesis toolkit of Lasiodiplodia hormozganensis, a cross-kingdom pathogen.</title>
        <authorList>
            <person name="Felix C."/>
            <person name="Meneses R."/>
            <person name="Goncalves M.F.M."/>
            <person name="Tilleman L."/>
            <person name="Duarte A.S."/>
            <person name="Jorrin-Novo J.V."/>
            <person name="Van De Peer Y."/>
            <person name="Deforce D."/>
            <person name="Van Nieuwerburgh F."/>
            <person name="Esteves A.C."/>
            <person name="Alves A."/>
        </authorList>
    </citation>
    <scope>NUCLEOTIDE SEQUENCE</scope>
    <source>
        <strain evidence="6">CBS 339.90</strain>
    </source>
</reference>
<feature type="transmembrane region" description="Helical" evidence="5">
    <location>
        <begin position="31"/>
        <end position="50"/>
    </location>
</feature>
<feature type="transmembrane region" description="Helical" evidence="5">
    <location>
        <begin position="180"/>
        <end position="204"/>
    </location>
</feature>
<feature type="transmembrane region" description="Helical" evidence="5">
    <location>
        <begin position="138"/>
        <end position="159"/>
    </location>
</feature>
<evidence type="ECO:0000256" key="3">
    <source>
        <dbReference type="ARBA" id="ARBA00022989"/>
    </source>
</evidence>
<feature type="transmembrane region" description="Helical" evidence="5">
    <location>
        <begin position="116"/>
        <end position="132"/>
    </location>
</feature>
<dbReference type="Proteomes" id="UP001175001">
    <property type="component" value="Unassembled WGS sequence"/>
</dbReference>
<comment type="caution">
    <text evidence="6">The sequence shown here is derived from an EMBL/GenBank/DDBJ whole genome shotgun (WGS) entry which is preliminary data.</text>
</comment>
<evidence type="ECO:0000313" key="6">
    <source>
        <dbReference type="EMBL" id="KAK0659293.1"/>
    </source>
</evidence>